<dbReference type="RefSeq" id="WP_112652501.1">
    <property type="nucleotide sequence ID" value="NZ_CP043451.1"/>
</dbReference>
<sequence>MEQDQSKNEQTPLRDLEPEVKAKVLEIEANLKEDDIPEGSTREKEAVKQAQQWFLDLEG</sequence>
<dbReference type="EMBL" id="CP043451">
    <property type="protein sequence ID" value="QEM03666.1"/>
    <property type="molecule type" value="Genomic_DNA"/>
</dbReference>
<name>A0AAE6MHK3_9SPHI</name>
<reference evidence="1 3" key="1">
    <citation type="submission" date="2019-08" db="EMBL/GenBank/DDBJ databases">
        <title>Comparative genome analysis confer to the adaptation heavy metal polluted environment.</title>
        <authorList>
            <person name="Li Y."/>
        </authorList>
    </citation>
    <scope>NUCLEOTIDE SEQUENCE [LARGE SCALE GENOMIC DNA]</scope>
    <source>
        <strain evidence="1 3">P2</strain>
    </source>
</reference>
<evidence type="ECO:0000313" key="3">
    <source>
        <dbReference type="Proteomes" id="UP000250557"/>
    </source>
</evidence>
<evidence type="ECO:0000313" key="1">
    <source>
        <dbReference type="EMBL" id="QEM03666.1"/>
    </source>
</evidence>
<proteinExistence type="predicted"/>
<dbReference type="EMBL" id="CP071880">
    <property type="protein sequence ID" value="QTE47564.1"/>
    <property type="molecule type" value="Genomic_DNA"/>
</dbReference>
<dbReference type="Proteomes" id="UP000250557">
    <property type="component" value="Chromosome"/>
</dbReference>
<dbReference type="AlphaFoldDB" id="A0AAE6MHK3"/>
<gene>
    <name evidence="1" type="ORF">DIU31_009115</name>
    <name evidence="2" type="ORF">J3L21_18530</name>
</gene>
<reference evidence="2 4" key="2">
    <citation type="submission" date="2021-03" db="EMBL/GenBank/DDBJ databases">
        <title>Mucilaginibacter strains isolated from gold and copper mining confer multi heavy-metal resistance.</title>
        <authorList>
            <person name="Li Y."/>
        </authorList>
    </citation>
    <scope>NUCLEOTIDE SEQUENCE [LARGE SCALE GENOMIC DNA]</scope>
    <source>
        <strain evidence="2 4">P2-4</strain>
    </source>
</reference>
<dbReference type="Proteomes" id="UP000663940">
    <property type="component" value="Chromosome"/>
</dbReference>
<protein>
    <submittedName>
        <fullName evidence="1">Uncharacterized protein</fullName>
    </submittedName>
</protein>
<accession>A0AAE6MHK3</accession>
<keyword evidence="4" id="KW-1185">Reference proteome</keyword>
<evidence type="ECO:0000313" key="4">
    <source>
        <dbReference type="Proteomes" id="UP000663940"/>
    </source>
</evidence>
<organism evidence="1 3">
    <name type="scientific">Mucilaginibacter rubeus</name>
    <dbReference type="NCBI Taxonomy" id="2027860"/>
    <lineage>
        <taxon>Bacteria</taxon>
        <taxon>Pseudomonadati</taxon>
        <taxon>Bacteroidota</taxon>
        <taxon>Sphingobacteriia</taxon>
        <taxon>Sphingobacteriales</taxon>
        <taxon>Sphingobacteriaceae</taxon>
        <taxon>Mucilaginibacter</taxon>
    </lineage>
</organism>
<evidence type="ECO:0000313" key="2">
    <source>
        <dbReference type="EMBL" id="QTE47564.1"/>
    </source>
</evidence>